<feature type="compositionally biased region" description="Polar residues" evidence="8">
    <location>
        <begin position="2118"/>
        <end position="2127"/>
    </location>
</feature>
<dbReference type="PANTHER" id="PTHR37984:SF5">
    <property type="entry name" value="PROTEIN NYNRIN-LIKE"/>
    <property type="match status" value="1"/>
</dbReference>
<evidence type="ECO:0000313" key="11">
    <source>
        <dbReference type="Proteomes" id="UP000694251"/>
    </source>
</evidence>
<feature type="region of interest" description="Disordered" evidence="8">
    <location>
        <begin position="1591"/>
        <end position="1626"/>
    </location>
</feature>
<feature type="region of interest" description="Disordered" evidence="8">
    <location>
        <begin position="2248"/>
        <end position="2268"/>
    </location>
</feature>
<organism evidence="10 11">
    <name type="scientific">Arabidopsis suecica</name>
    <name type="common">Swedish thale-cress</name>
    <name type="synonym">Cardaminopsis suecica</name>
    <dbReference type="NCBI Taxonomy" id="45249"/>
    <lineage>
        <taxon>Eukaryota</taxon>
        <taxon>Viridiplantae</taxon>
        <taxon>Streptophyta</taxon>
        <taxon>Embryophyta</taxon>
        <taxon>Tracheophyta</taxon>
        <taxon>Spermatophyta</taxon>
        <taxon>Magnoliopsida</taxon>
        <taxon>eudicotyledons</taxon>
        <taxon>Gunneridae</taxon>
        <taxon>Pentapetalae</taxon>
        <taxon>rosids</taxon>
        <taxon>malvids</taxon>
        <taxon>Brassicales</taxon>
        <taxon>Brassicaceae</taxon>
        <taxon>Camelineae</taxon>
        <taxon>Arabidopsis</taxon>
    </lineage>
</organism>
<evidence type="ECO:0000256" key="7">
    <source>
        <dbReference type="SAM" id="Coils"/>
    </source>
</evidence>
<dbReference type="FunFam" id="3.10.20.370:FF:000001">
    <property type="entry name" value="Retrovirus-related Pol polyprotein from transposon 17.6-like protein"/>
    <property type="match status" value="1"/>
</dbReference>
<evidence type="ECO:0000256" key="1">
    <source>
        <dbReference type="ARBA" id="ARBA00022679"/>
    </source>
</evidence>
<evidence type="ECO:0000256" key="3">
    <source>
        <dbReference type="ARBA" id="ARBA00022722"/>
    </source>
</evidence>
<proteinExistence type="predicted"/>
<accession>A0A8T1XJ31</accession>
<evidence type="ECO:0000256" key="6">
    <source>
        <dbReference type="ARBA" id="ARBA00022918"/>
    </source>
</evidence>
<dbReference type="InterPro" id="IPR001584">
    <property type="entry name" value="Integrase_cat-core"/>
</dbReference>
<dbReference type="Pfam" id="PF07794">
    <property type="entry name" value="DUF1633"/>
    <property type="match status" value="2"/>
</dbReference>
<dbReference type="EMBL" id="JAEFBJ010000120">
    <property type="protein sequence ID" value="KAG7529789.1"/>
    <property type="molecule type" value="Genomic_DNA"/>
</dbReference>
<dbReference type="Pfam" id="PF02992">
    <property type="entry name" value="Transposase_21"/>
    <property type="match status" value="1"/>
</dbReference>
<dbReference type="Pfam" id="PF17917">
    <property type="entry name" value="RT_RNaseH"/>
    <property type="match status" value="1"/>
</dbReference>
<dbReference type="GO" id="GO:0004519">
    <property type="term" value="F:endonuclease activity"/>
    <property type="evidence" value="ECO:0007669"/>
    <property type="project" value="UniProtKB-KW"/>
</dbReference>
<dbReference type="GO" id="GO:0016787">
    <property type="term" value="F:hydrolase activity"/>
    <property type="evidence" value="ECO:0007669"/>
    <property type="project" value="UniProtKB-KW"/>
</dbReference>
<dbReference type="Pfam" id="PF17921">
    <property type="entry name" value="Integrase_H2C2"/>
    <property type="match status" value="1"/>
</dbReference>
<name>A0A8T1XJ31_ARASU</name>
<feature type="compositionally biased region" description="Basic and acidic residues" evidence="8">
    <location>
        <begin position="1599"/>
        <end position="1609"/>
    </location>
</feature>
<dbReference type="InterPro" id="IPR041588">
    <property type="entry name" value="Integrase_H2C2"/>
</dbReference>
<feature type="coiled-coil region" evidence="7">
    <location>
        <begin position="2525"/>
        <end position="2559"/>
    </location>
</feature>
<keyword evidence="6" id="KW-0695">RNA-directed DNA polymerase</keyword>
<dbReference type="GO" id="GO:0003964">
    <property type="term" value="F:RNA-directed DNA polymerase activity"/>
    <property type="evidence" value="ECO:0007669"/>
    <property type="project" value="UniProtKB-KW"/>
</dbReference>
<keyword evidence="1" id="KW-0808">Transferase</keyword>
<keyword evidence="5" id="KW-0378">Hydrolase</keyword>
<dbReference type="InterPro" id="IPR005162">
    <property type="entry name" value="Retrotrans_gag_dom"/>
</dbReference>
<keyword evidence="7" id="KW-0175">Coiled coil</keyword>
<reference evidence="10 11" key="1">
    <citation type="submission" date="2020-12" db="EMBL/GenBank/DDBJ databases">
        <title>Concerted genomic and epigenomic changes stabilize Arabidopsis allopolyploids.</title>
        <authorList>
            <person name="Chen Z."/>
        </authorList>
    </citation>
    <scope>NUCLEOTIDE SEQUENCE [LARGE SCALE GENOMIC DNA]</scope>
    <source>
        <strain evidence="10">As9502</strain>
        <tissue evidence="10">Leaf</tissue>
    </source>
</reference>
<gene>
    <name evidence="10" type="ORF">ISN44_Un120g000020</name>
</gene>
<dbReference type="InterPro" id="IPR004312">
    <property type="entry name" value="ATHILA_Orf1_C"/>
</dbReference>
<keyword evidence="3" id="KW-0540">Nuclease</keyword>
<feature type="compositionally biased region" description="Basic and acidic residues" evidence="8">
    <location>
        <begin position="665"/>
        <end position="685"/>
    </location>
</feature>
<feature type="domain" description="Integrase catalytic" evidence="9">
    <location>
        <begin position="1064"/>
        <end position="1228"/>
    </location>
</feature>
<protein>
    <submittedName>
        <fullName evidence="10">Transposon En/Spm-like</fullName>
    </submittedName>
</protein>
<evidence type="ECO:0000256" key="2">
    <source>
        <dbReference type="ARBA" id="ARBA00022695"/>
    </source>
</evidence>
<dbReference type="Proteomes" id="UP000694251">
    <property type="component" value="Unassembled WGS sequence"/>
</dbReference>
<dbReference type="Pfam" id="PF03078">
    <property type="entry name" value="ATHILA"/>
    <property type="match status" value="2"/>
</dbReference>
<dbReference type="Pfam" id="PF03732">
    <property type="entry name" value="Retrotrans_gag"/>
    <property type="match status" value="1"/>
</dbReference>
<evidence type="ECO:0000256" key="5">
    <source>
        <dbReference type="ARBA" id="ARBA00022801"/>
    </source>
</evidence>
<dbReference type="PROSITE" id="PS50994">
    <property type="entry name" value="INTEGRASE"/>
    <property type="match status" value="1"/>
</dbReference>
<feature type="region of interest" description="Disordered" evidence="8">
    <location>
        <begin position="2101"/>
        <end position="2162"/>
    </location>
</feature>
<keyword evidence="2" id="KW-0548">Nucleotidyltransferase</keyword>
<feature type="region of interest" description="Disordered" evidence="8">
    <location>
        <begin position="2362"/>
        <end position="2406"/>
    </location>
</feature>
<feature type="region of interest" description="Disordered" evidence="8">
    <location>
        <begin position="1245"/>
        <end position="1279"/>
    </location>
</feature>
<evidence type="ECO:0000259" key="9">
    <source>
        <dbReference type="PROSITE" id="PS50994"/>
    </source>
</evidence>
<feature type="compositionally biased region" description="Polar residues" evidence="8">
    <location>
        <begin position="113"/>
        <end position="122"/>
    </location>
</feature>
<keyword evidence="4" id="KW-0255">Endonuclease</keyword>
<feature type="region of interest" description="Disordered" evidence="8">
    <location>
        <begin position="692"/>
        <end position="711"/>
    </location>
</feature>
<dbReference type="FunFam" id="3.30.70.270:FF:000020">
    <property type="entry name" value="Transposon Tf2-6 polyprotein-like Protein"/>
    <property type="match status" value="1"/>
</dbReference>
<dbReference type="InterPro" id="IPR004242">
    <property type="entry name" value="Transposase_21"/>
</dbReference>
<comment type="caution">
    <text evidence="10">The sequence shown here is derived from an EMBL/GenBank/DDBJ whole genome shotgun (WGS) entry which is preliminary data.</text>
</comment>
<feature type="region of interest" description="Disordered" evidence="8">
    <location>
        <begin position="69"/>
        <end position="122"/>
    </location>
</feature>
<evidence type="ECO:0000256" key="8">
    <source>
        <dbReference type="SAM" id="MobiDB-lite"/>
    </source>
</evidence>
<dbReference type="InterPro" id="IPR041373">
    <property type="entry name" value="RT_RNaseH"/>
</dbReference>
<dbReference type="GO" id="GO:0015074">
    <property type="term" value="P:DNA integration"/>
    <property type="evidence" value="ECO:0007669"/>
    <property type="project" value="InterPro"/>
</dbReference>
<feature type="compositionally biased region" description="Polar residues" evidence="8">
    <location>
        <begin position="70"/>
        <end position="79"/>
    </location>
</feature>
<evidence type="ECO:0000313" key="10">
    <source>
        <dbReference type="EMBL" id="KAG7529789.1"/>
    </source>
</evidence>
<dbReference type="InterPro" id="IPR050951">
    <property type="entry name" value="Retrovirus_Pol_polyprotein"/>
</dbReference>
<dbReference type="PANTHER" id="PTHR37984">
    <property type="entry name" value="PROTEIN CBG26694"/>
    <property type="match status" value="1"/>
</dbReference>
<dbReference type="Pfam" id="PF00665">
    <property type="entry name" value="rve"/>
    <property type="match status" value="1"/>
</dbReference>
<sequence length="2684" mass="303880">MWCVKCVASSWGSQFVPSCSYDVVGYDNGLASSGGCLRSSIDSRLMYLGCFWSSNRGKTEHEVRMPNDAFSKSTLSQPRSPARANHSIATPKKQAAQFHSIAKPKESPHQKHSITTRPPGSLSALQNSNFEIKSGLIAMVQGTKFHGLPMEDPLDHLDEFERLYGLTKINGVSEDGFKLHLFPFSLGDKAHLWEKTLPQGSITTWDDCKKAFLAKFFSNSRTTRLQNEISGFTQKQNESFCEAWERFKGYQTKFPHHGFKEASLLSTLYRGVLPKIRMLLDIASNGNFLNKDVEDGWELVENFAQSDGNYNEDYDRSIRTSTESDDKHRREIKALHDKIDKLLQVQQKHIHFAFEDEVFQIQEGENDQGAEISYVQNQGGYNKGYNSYRPNPNLSYRSTNVANPQDQVYPQQQQQQNQPKPFVTYNQSQGFVPKKQFQGGYQQQQPPPGFTPQQHQASAPQESDIKNMLQQIMQGQPAGVMESAKKLADLNNKFDRQFNELSSGMASLNKMVQYIEGTTAFTSTTPGYIPGKPIHNSKEYAHAITLRSGRELPPRGEPNPYTEESVVPEGEDFIKDLDVTMPLVDYFALIPDSHKSIRIPHGLLEDLPVKIGSIEVPTDFVVLDMEEEPKDPLILGRPFLATAGAIIDKLMDMSREVDDSEDFEELRPLDRTNDPLDHVTRSQGELHHSIASLDHDSISDAESPPDDWSELKAPKVDLKPLPKGLRVLKRCEETNLVLNWEKCHFMVREGIVLGHKISENGIEVDRAKVDVMVQLQPPKTVKDIRIFLGHAGFYRRFIKDFSKLARPFTRLLCKEAEFTFDEECLVAFRSIKEALISAPIVQAPNSDHPFEIMCDASDYAVGAVLGQKIDKKLHVIYYSNRTMDDAKVRYAITEKELLVVVFAFEKFRSYLVGSKVIVYTDHAALRHIYAKKDTKPRLLRWILLLQEFDMEIVDKKGIENGVADHLSRMRIEDAIPIDDTMPEEQLMAIWEVNKKFKSSQFWDEMLAVEEKHPCNGGHFTTFKTVSKILQAGFWWPTMFKDAQEFISKCDSCQRRGNISRRNEMPQNPILEVEIFDVWGIDFMGLFPSSYGNKYILVAVDYVSKWVEAIASPTNDARVVLKLFKSIIFPRFGVPRIVISDEGTHFVNKVFESLRRKNGVKHKVATPYHPQTSGQVEISNREIKSILEKTVGITRRDWSLKLDDALWAYKRAFKTPIGTTPFNLLYGKSCHLPVELEYKAISQAPDASPFTRSQHREAQPPQASHLDDLKPSSSSSLDRKLPRPGTYLFHSIASSQDVSTFVSLPHLLDHNHSKLLGKRSMTENYELIDEEMEDDAEYIPGQTHKTTKSLMKEDKLTPGDYYKALKRNPYRGWVLANDKKNAKGALCIGGVVTPILLSCDVPLRPDPIQPRWMDIAHLKLAHVIEHKVYDGRYAFKFDHPSTGEATILLPFSEMTTITVRDNIDFSPPQEILHAVIGGSAFRNAEEVEGQSDNEETNWENYDTSRYHFEEHKPPSRESKSLAEAHQKLSLTQRWCKFQDKIIHKCVKAIDNMQKAISCTTSTSTITRDNPPEDMPTRRHDIAPPRQSAYQQRECAAPQEPARHSSHEFREHKRRKSARMVRSSSKGRIMSGRRTRERLLNNLLGLRSNTMTRRWRSHIKNRSCLLSTFKQIWMTTSPGHSADYHIHQSTFLLLRVIIVSNSRKFYHKCMYLLVVELWSYCNMDKSWIWLPRSSLEYEQEATYFVKASSRKLGNPPNMFCPCVDCRNVCHQPVDTSREDYEDQPEDSKENSEFKKKLNDAETPLYSSCLNYTKVSAIMGLYRIKVKSGMSANHLYQLLKMVHDMLPEGNVLPISTKGMKKFLKTFGFGYDIIHACKNDCILYRKEYEDQTNCPRCSASRWELDKHTREEKKGIPAKVLSNASTDETMKHPVDSATWAQINDQWPQFAAEPINLRLGLCTDGMNPFSMQSTNHSTWPVLLVNYNMRPTLCMKWRNIMLTLLIPGPTAPDNNIDVVGSEIHTRDLSTHVVAPSGICEDPPGYSAGQFGDIRSSTWWAYWAFVGWPGIFAGGFLEGNPAPTFAPSSLSEYANSMSGHIGQMSAFEDSQNKSNHSYGDDESSSETRSTASLPQVQRRVITLDRMGPVRPMSTRADKPKKKKAAKQKGGTLMTNSDLVKTNARSDHGTYYISARPGSLVLGGLKACRDTNWRSKYFFFRVDRHSIGTRTKEVTLSETELQLLTLLRRDPIEEVPRIEPNPEADLPIVPPESSSTSELPLIRRRMRRPSLRVQQANTEASARVVDLSAAARNTLAVAQVSGPSAVVRSAGAPSSPKRAQTLPEVHPAAELVMSDQGVASPIEERAEPAAANLEAATSPDRRSLGRSQGGRRGCRGGGRSLNRSQEVRQTSNSSGGYAGSRPFYWSYTHDRDHPIVEDEAGFANLLRHIKGRNCQVPRVKNMAKAAAYADMMAKEVQAIAATNKLVALYEQRLSQASQEREVSFQVYLGSDFCPLPKDLEKGYAEKIGLMEIEIGGLKADKQTARNQIHRLEQRREELSKRVTDVTSTAQGAMKAVHDAKVELAAAYSKLLAGIKEKWVAKKEYTVLESHAAEVELNLALIDYITKAAIDLTVERPRLQAGLDDLRRSANRRRPSAWEGFHPFVYCFLNLVPGKAFILCSVKYLDAWEGFYPF</sequence>
<dbReference type="CDD" id="cd09274">
    <property type="entry name" value="RNase_HI_RT_Ty3"/>
    <property type="match status" value="1"/>
</dbReference>
<keyword evidence="11" id="KW-1185">Reference proteome</keyword>
<feature type="region of interest" description="Disordered" evidence="8">
    <location>
        <begin position="661"/>
        <end position="685"/>
    </location>
</feature>
<feature type="compositionally biased region" description="Gly residues" evidence="8">
    <location>
        <begin position="2378"/>
        <end position="2390"/>
    </location>
</feature>
<evidence type="ECO:0000256" key="4">
    <source>
        <dbReference type="ARBA" id="ARBA00022759"/>
    </source>
</evidence>
<feature type="region of interest" description="Disordered" evidence="8">
    <location>
        <begin position="438"/>
        <end position="462"/>
    </location>
</feature>
<dbReference type="OrthoDB" id="10055717at2759"/>
<dbReference type="InterPro" id="IPR012436">
    <property type="entry name" value="DUF1633"/>
</dbReference>